<evidence type="ECO:0000313" key="9">
    <source>
        <dbReference type="EMBL" id="BCK01786.1"/>
    </source>
</evidence>
<dbReference type="AlphaFoldDB" id="A0A7M3SB18"/>
<evidence type="ECO:0000256" key="5">
    <source>
        <dbReference type="ARBA" id="ARBA00023098"/>
    </source>
</evidence>
<reference evidence="9 10" key="2">
    <citation type="submission" date="2020-08" db="EMBL/GenBank/DDBJ databases">
        <authorList>
            <person name="Ueki A."/>
            <person name="Tonouchi A."/>
        </authorList>
    </citation>
    <scope>NUCLEOTIDE SEQUENCE [LARGE SCALE GENOMIC DNA]</scope>
    <source>
        <strain evidence="9 10">CTTW</strain>
    </source>
</reference>
<comment type="pathway">
    <text evidence="1">Lipid metabolism.</text>
</comment>
<keyword evidence="5 7" id="KW-0443">Lipid metabolism</keyword>
<dbReference type="SUPFAM" id="SSF69593">
    <property type="entry name" value="Glycerol-3-phosphate (1)-acyltransferase"/>
    <property type="match status" value="1"/>
</dbReference>
<dbReference type="GO" id="GO:0016020">
    <property type="term" value="C:membrane"/>
    <property type="evidence" value="ECO:0007669"/>
    <property type="project" value="InterPro"/>
</dbReference>
<sequence length="243" mass="27720">MRTLITVLFLLVFFIVSLPLFLYEMLLGKINPRKKVASSQRIVSWAFRVVLFLSGASCEVKGLENIPKDTAVLYVSNHRSYFDIVLGYTTVPTLTGFVAKKEIKKIPILRVWMKYLNCLFLDRDNPREGLKMILTGVDMIKQGYSVFISPEGTRNHGKEMLPFKEGSLKIAEKAVCPIIPVAITNTDNLFENHFPWIRKAHVAIEYGAPVYPDTLTKEERKFLGSHVQNIIRTMLQKNEEGLV</sequence>
<comment type="similarity">
    <text evidence="2 7">Belongs to the 1-acyl-sn-glycerol-3-phosphate acyltransferase family.</text>
</comment>
<dbReference type="KEGG" id="acht:bsdcttw_48260"/>
<feature type="domain" description="Phospholipid/glycerol acyltransferase" evidence="8">
    <location>
        <begin position="72"/>
        <end position="186"/>
    </location>
</feature>
<dbReference type="EC" id="2.3.1.51" evidence="7"/>
<dbReference type="GO" id="GO:0006654">
    <property type="term" value="P:phosphatidic acid biosynthetic process"/>
    <property type="evidence" value="ECO:0007669"/>
    <property type="project" value="TreeGrafter"/>
</dbReference>
<evidence type="ECO:0000256" key="4">
    <source>
        <dbReference type="ARBA" id="ARBA00022679"/>
    </source>
</evidence>
<keyword evidence="10" id="KW-1185">Reference proteome</keyword>
<organism evidence="9 10">
    <name type="scientific">Anaerocolumna chitinilytica</name>
    <dbReference type="NCBI Taxonomy" id="1727145"/>
    <lineage>
        <taxon>Bacteria</taxon>
        <taxon>Bacillati</taxon>
        <taxon>Bacillota</taxon>
        <taxon>Clostridia</taxon>
        <taxon>Lachnospirales</taxon>
        <taxon>Lachnospiraceae</taxon>
        <taxon>Anaerocolumna</taxon>
    </lineage>
</organism>
<dbReference type="PANTHER" id="PTHR10434:SF64">
    <property type="entry name" value="1-ACYL-SN-GLYCEROL-3-PHOSPHATE ACYLTRANSFERASE-RELATED"/>
    <property type="match status" value="1"/>
</dbReference>
<comment type="domain">
    <text evidence="7">The HXXXXD motif is essential for acyltransferase activity and may constitute the binding site for the phosphate moiety of the glycerol-3-phosphate.</text>
</comment>
<evidence type="ECO:0000259" key="8">
    <source>
        <dbReference type="SMART" id="SM00563"/>
    </source>
</evidence>
<dbReference type="PANTHER" id="PTHR10434">
    <property type="entry name" value="1-ACYL-SN-GLYCEROL-3-PHOSPHATE ACYLTRANSFERASE"/>
    <property type="match status" value="1"/>
</dbReference>
<protein>
    <recommendedName>
        <fullName evidence="7">1-acyl-sn-glycerol-3-phosphate acyltransferase</fullName>
        <ecNumber evidence="7">2.3.1.51</ecNumber>
    </recommendedName>
</protein>
<name>A0A7M3SB18_9FIRM</name>
<reference evidence="9 10" key="1">
    <citation type="submission" date="2020-08" db="EMBL/GenBank/DDBJ databases">
        <title>Draft genome sequencing of an Anaerocolumna strain isolated from anoxic soil subjected to BSD treatment.</title>
        <authorList>
            <person name="Uek A."/>
            <person name="Tonouchi A."/>
        </authorList>
    </citation>
    <scope>NUCLEOTIDE SEQUENCE [LARGE SCALE GENOMIC DNA]</scope>
    <source>
        <strain evidence="9 10">CTTW</strain>
    </source>
</reference>
<evidence type="ECO:0000256" key="2">
    <source>
        <dbReference type="ARBA" id="ARBA00008655"/>
    </source>
</evidence>
<dbReference type="SMART" id="SM00563">
    <property type="entry name" value="PlsC"/>
    <property type="match status" value="1"/>
</dbReference>
<keyword evidence="6 7" id="KW-0012">Acyltransferase</keyword>
<dbReference type="CDD" id="cd07989">
    <property type="entry name" value="LPLAT_AGPAT-like"/>
    <property type="match status" value="1"/>
</dbReference>
<keyword evidence="3 7" id="KW-0444">Lipid biosynthesis</keyword>
<dbReference type="GO" id="GO:0003841">
    <property type="term" value="F:1-acylglycerol-3-phosphate O-acyltransferase activity"/>
    <property type="evidence" value="ECO:0007669"/>
    <property type="project" value="UniProtKB-UniRule"/>
</dbReference>
<dbReference type="InterPro" id="IPR002123">
    <property type="entry name" value="Plipid/glycerol_acylTrfase"/>
</dbReference>
<evidence type="ECO:0000256" key="6">
    <source>
        <dbReference type="ARBA" id="ARBA00023315"/>
    </source>
</evidence>
<dbReference type="InterPro" id="IPR004552">
    <property type="entry name" value="AGP_acyltrans"/>
</dbReference>
<comment type="catalytic activity">
    <reaction evidence="7">
        <text>a 1-acyl-sn-glycero-3-phosphate + an acyl-CoA = a 1,2-diacyl-sn-glycero-3-phosphate + CoA</text>
        <dbReference type="Rhea" id="RHEA:19709"/>
        <dbReference type="ChEBI" id="CHEBI:57287"/>
        <dbReference type="ChEBI" id="CHEBI:57970"/>
        <dbReference type="ChEBI" id="CHEBI:58342"/>
        <dbReference type="ChEBI" id="CHEBI:58608"/>
        <dbReference type="EC" id="2.3.1.51"/>
    </reaction>
</comment>
<dbReference type="Pfam" id="PF01553">
    <property type="entry name" value="Acyltransferase"/>
    <property type="match status" value="1"/>
</dbReference>
<gene>
    <name evidence="9" type="ORF">bsdcttw_48260</name>
</gene>
<dbReference type="RefSeq" id="WP_185257317.1">
    <property type="nucleotide sequence ID" value="NZ_AP023368.1"/>
</dbReference>
<dbReference type="Proteomes" id="UP000515703">
    <property type="component" value="Chromosome"/>
</dbReference>
<keyword evidence="7" id="KW-1208">Phospholipid metabolism</keyword>
<keyword evidence="4 7" id="KW-0808">Transferase</keyword>
<evidence type="ECO:0000256" key="7">
    <source>
        <dbReference type="RuleBase" id="RU361267"/>
    </source>
</evidence>
<evidence type="ECO:0000256" key="1">
    <source>
        <dbReference type="ARBA" id="ARBA00005189"/>
    </source>
</evidence>
<dbReference type="EMBL" id="AP023368">
    <property type="protein sequence ID" value="BCK01786.1"/>
    <property type="molecule type" value="Genomic_DNA"/>
</dbReference>
<keyword evidence="7" id="KW-0594">Phospholipid biosynthesis</keyword>
<dbReference type="NCBIfam" id="TIGR00530">
    <property type="entry name" value="AGP_acyltrn"/>
    <property type="match status" value="1"/>
</dbReference>
<evidence type="ECO:0000256" key="3">
    <source>
        <dbReference type="ARBA" id="ARBA00022516"/>
    </source>
</evidence>
<evidence type="ECO:0000313" key="10">
    <source>
        <dbReference type="Proteomes" id="UP000515703"/>
    </source>
</evidence>
<proteinExistence type="inferred from homology"/>
<accession>A0A7M3SB18</accession>